<feature type="non-terminal residue" evidence="2">
    <location>
        <position position="99"/>
    </location>
</feature>
<feature type="region of interest" description="Disordered" evidence="1">
    <location>
        <begin position="1"/>
        <end position="38"/>
    </location>
</feature>
<reference evidence="2" key="1">
    <citation type="submission" date="2022-03" db="EMBL/GenBank/DDBJ databases">
        <authorList>
            <person name="Martin H S."/>
        </authorList>
    </citation>
    <scope>NUCLEOTIDE SEQUENCE</scope>
</reference>
<organism evidence="2 3">
    <name type="scientific">Iphiclides podalirius</name>
    <name type="common">scarce swallowtail</name>
    <dbReference type="NCBI Taxonomy" id="110791"/>
    <lineage>
        <taxon>Eukaryota</taxon>
        <taxon>Metazoa</taxon>
        <taxon>Ecdysozoa</taxon>
        <taxon>Arthropoda</taxon>
        <taxon>Hexapoda</taxon>
        <taxon>Insecta</taxon>
        <taxon>Pterygota</taxon>
        <taxon>Neoptera</taxon>
        <taxon>Endopterygota</taxon>
        <taxon>Lepidoptera</taxon>
        <taxon>Glossata</taxon>
        <taxon>Ditrysia</taxon>
        <taxon>Papilionoidea</taxon>
        <taxon>Papilionidae</taxon>
        <taxon>Papilioninae</taxon>
        <taxon>Iphiclides</taxon>
    </lineage>
</organism>
<gene>
    <name evidence="2" type="ORF">IPOD504_LOCUS13708</name>
</gene>
<evidence type="ECO:0000313" key="2">
    <source>
        <dbReference type="EMBL" id="CAH2067061.1"/>
    </source>
</evidence>
<accession>A0ABN8IU18</accession>
<sequence length="99" mass="10432">MAQTSGLRVARRSGADTASSSRKSGPKKLSRAARAPDEWWRPAAGAPCNLSAAGNYLRENGLAPRRNESLIERAAMPPRDCRSSPGDCTATTFSGIVAS</sequence>
<proteinExistence type="predicted"/>
<dbReference type="Proteomes" id="UP000837857">
    <property type="component" value="Chromosome 4"/>
</dbReference>
<evidence type="ECO:0000313" key="3">
    <source>
        <dbReference type="Proteomes" id="UP000837857"/>
    </source>
</evidence>
<name>A0ABN8IU18_9NEOP</name>
<protein>
    <submittedName>
        <fullName evidence="2">Uncharacterized protein</fullName>
    </submittedName>
</protein>
<evidence type="ECO:0000256" key="1">
    <source>
        <dbReference type="SAM" id="MobiDB-lite"/>
    </source>
</evidence>
<dbReference type="EMBL" id="OW152816">
    <property type="protein sequence ID" value="CAH2067061.1"/>
    <property type="molecule type" value="Genomic_DNA"/>
</dbReference>
<keyword evidence="3" id="KW-1185">Reference proteome</keyword>